<dbReference type="InterPro" id="IPR036950">
    <property type="entry name" value="PBP_transglycosylase"/>
</dbReference>
<evidence type="ECO:0000256" key="1">
    <source>
        <dbReference type="ARBA" id="ARBA00022475"/>
    </source>
</evidence>
<evidence type="ECO:0000256" key="10">
    <source>
        <dbReference type="ARBA" id="ARBA00023316"/>
    </source>
</evidence>
<evidence type="ECO:0000256" key="9">
    <source>
        <dbReference type="ARBA" id="ARBA00023136"/>
    </source>
</evidence>
<dbReference type="InterPro" id="IPR001264">
    <property type="entry name" value="Glyco_trans_51"/>
</dbReference>
<dbReference type="InterPro" id="IPR011812">
    <property type="entry name" value="Pep_trsgly"/>
</dbReference>
<protein>
    <recommendedName>
        <fullName evidence="11">Biosynthetic peptidoglycan transglycosylase</fullName>
        <ecNumber evidence="11">2.4.99.28</ecNumber>
    </recommendedName>
    <alternativeName>
        <fullName evidence="11">Glycan polymerase</fullName>
    </alternativeName>
    <alternativeName>
        <fullName evidence="11">Peptidoglycan glycosyltransferase MtgA</fullName>
        <shortName evidence="11">PGT</shortName>
    </alternativeName>
</protein>
<feature type="region of interest" description="Disordered" evidence="12">
    <location>
        <begin position="1"/>
        <end position="30"/>
    </location>
</feature>
<dbReference type="RefSeq" id="WP_222876077.1">
    <property type="nucleotide sequence ID" value="NZ_AP023361.1"/>
</dbReference>
<sequence length="249" mass="27627">MSLEWGVTRDETAAPEVQAPDPSDRPDLKRARPTRLTGILLILAATPIFLSALYAVVPPVSTLMLFRWATFRTVERDWVPLEEISPNLPRAVIASEDGGFCRHWGVDWGAVREVIEEASEDWPERGASTVSMQLVKNLYLWQGFGWLRKPIEIVLAHWIELTWSKHRIMEVYLNIAEWGPNGVFGAEAGARRAFGKSAKNLSAREAAIMVAALPNPIIRNPARPTAGQLRRAGQIAGRGADTSCITVPR</sequence>
<evidence type="ECO:0000256" key="8">
    <source>
        <dbReference type="ARBA" id="ARBA00022989"/>
    </source>
</evidence>
<evidence type="ECO:0000256" key="3">
    <source>
        <dbReference type="ARBA" id="ARBA00022676"/>
    </source>
</evidence>
<dbReference type="PANTHER" id="PTHR30400">
    <property type="entry name" value="MONOFUNCTIONAL BIOSYNTHETIC PEPTIDOGLYCAN TRANSGLYCOSYLASE"/>
    <property type="match status" value="1"/>
</dbReference>
<dbReference type="Pfam" id="PF00912">
    <property type="entry name" value="Transgly"/>
    <property type="match status" value="1"/>
</dbReference>
<dbReference type="GO" id="GO:0008955">
    <property type="term" value="F:peptidoglycan glycosyltransferase activity"/>
    <property type="evidence" value="ECO:0007669"/>
    <property type="project" value="UniProtKB-UniRule"/>
</dbReference>
<proteinExistence type="inferred from homology"/>
<dbReference type="EC" id="2.4.99.28" evidence="11"/>
<keyword evidence="1 11" id="KW-1003">Cell membrane</keyword>
<dbReference type="KEGG" id="tso:IZ6_00940"/>
<evidence type="ECO:0000313" key="14">
    <source>
        <dbReference type="EMBL" id="BCJ89359.1"/>
    </source>
</evidence>
<dbReference type="GO" id="GO:0009252">
    <property type="term" value="P:peptidoglycan biosynthetic process"/>
    <property type="evidence" value="ECO:0007669"/>
    <property type="project" value="UniProtKB-UniRule"/>
</dbReference>
<comment type="function">
    <text evidence="11">Peptidoglycan polymerase that catalyzes glycan chain elongation from lipid-linked precursors.</text>
</comment>
<dbReference type="Proteomes" id="UP000515317">
    <property type="component" value="Chromosome"/>
</dbReference>
<gene>
    <name evidence="11 14" type="primary">mtgA</name>
    <name evidence="14" type="ORF">IZ6_00940</name>
</gene>
<evidence type="ECO:0000256" key="2">
    <source>
        <dbReference type="ARBA" id="ARBA00022519"/>
    </source>
</evidence>
<evidence type="ECO:0000256" key="7">
    <source>
        <dbReference type="ARBA" id="ARBA00022984"/>
    </source>
</evidence>
<keyword evidence="2 11" id="KW-0997">Cell inner membrane</keyword>
<comment type="pathway">
    <text evidence="11">Cell wall biogenesis; peptidoglycan biosynthesis.</text>
</comment>
<dbReference type="Gene3D" id="1.10.3810.10">
    <property type="entry name" value="Biosynthetic peptidoglycan transglycosylase-like"/>
    <property type="match status" value="1"/>
</dbReference>
<dbReference type="GO" id="GO:0016763">
    <property type="term" value="F:pentosyltransferase activity"/>
    <property type="evidence" value="ECO:0007669"/>
    <property type="project" value="InterPro"/>
</dbReference>
<keyword evidence="6 11" id="KW-0133">Cell shape</keyword>
<dbReference type="NCBIfam" id="TIGR02070">
    <property type="entry name" value="mono_pep_trsgly"/>
    <property type="match status" value="1"/>
</dbReference>
<dbReference type="AlphaFoldDB" id="A0A6S6QKD0"/>
<dbReference type="GO" id="GO:0008360">
    <property type="term" value="P:regulation of cell shape"/>
    <property type="evidence" value="ECO:0007669"/>
    <property type="project" value="UniProtKB-KW"/>
</dbReference>
<dbReference type="GO" id="GO:0009274">
    <property type="term" value="C:peptidoglycan-based cell wall"/>
    <property type="evidence" value="ECO:0007669"/>
    <property type="project" value="InterPro"/>
</dbReference>
<evidence type="ECO:0000259" key="13">
    <source>
        <dbReference type="Pfam" id="PF00912"/>
    </source>
</evidence>
<keyword evidence="7 11" id="KW-0573">Peptidoglycan synthesis</keyword>
<comment type="similarity">
    <text evidence="11">Belongs to the glycosyltransferase 51 family.</text>
</comment>
<keyword evidence="5 11" id="KW-0812">Transmembrane</keyword>
<keyword evidence="3 11" id="KW-0328">Glycosyltransferase</keyword>
<reference evidence="14 15" key="1">
    <citation type="submission" date="2020-08" db="EMBL/GenBank/DDBJ databases">
        <title>Genome sequence of Rhizobiales bacterium strain IZ6.</title>
        <authorList>
            <person name="Nakai R."/>
            <person name="Naganuma T."/>
        </authorList>
    </citation>
    <scope>NUCLEOTIDE SEQUENCE [LARGE SCALE GENOMIC DNA]</scope>
    <source>
        <strain evidence="14 15">IZ6</strain>
    </source>
</reference>
<feature type="transmembrane region" description="Helical" evidence="11">
    <location>
        <begin position="36"/>
        <end position="57"/>
    </location>
</feature>
<dbReference type="InterPro" id="IPR023346">
    <property type="entry name" value="Lysozyme-like_dom_sf"/>
</dbReference>
<keyword evidence="8 11" id="KW-1133">Transmembrane helix</keyword>
<dbReference type="PANTHER" id="PTHR30400:SF0">
    <property type="entry name" value="BIOSYNTHETIC PEPTIDOGLYCAN TRANSGLYCOSYLASE"/>
    <property type="match status" value="1"/>
</dbReference>
<evidence type="ECO:0000256" key="11">
    <source>
        <dbReference type="HAMAP-Rule" id="MF_00766"/>
    </source>
</evidence>
<keyword evidence="10 11" id="KW-0961">Cell wall biogenesis/degradation</keyword>
<keyword evidence="9 11" id="KW-0472">Membrane</keyword>
<dbReference type="EMBL" id="AP023361">
    <property type="protein sequence ID" value="BCJ89359.1"/>
    <property type="molecule type" value="Genomic_DNA"/>
</dbReference>
<evidence type="ECO:0000256" key="12">
    <source>
        <dbReference type="SAM" id="MobiDB-lite"/>
    </source>
</evidence>
<keyword evidence="4 11" id="KW-0808">Transferase</keyword>
<comment type="catalytic activity">
    <reaction evidence="11">
        <text>[GlcNAc-(1-&gt;4)-Mur2Ac(oyl-L-Ala-gamma-D-Glu-L-Lys-D-Ala-D-Ala)](n)-di-trans,octa-cis-undecaprenyl diphosphate + beta-D-GlcNAc-(1-&gt;4)-Mur2Ac(oyl-L-Ala-gamma-D-Glu-L-Lys-D-Ala-D-Ala)-di-trans,octa-cis-undecaprenyl diphosphate = [GlcNAc-(1-&gt;4)-Mur2Ac(oyl-L-Ala-gamma-D-Glu-L-Lys-D-Ala-D-Ala)](n+1)-di-trans,octa-cis-undecaprenyl diphosphate + di-trans,octa-cis-undecaprenyl diphosphate + H(+)</text>
        <dbReference type="Rhea" id="RHEA:23708"/>
        <dbReference type="Rhea" id="RHEA-COMP:9602"/>
        <dbReference type="Rhea" id="RHEA-COMP:9603"/>
        <dbReference type="ChEBI" id="CHEBI:15378"/>
        <dbReference type="ChEBI" id="CHEBI:58405"/>
        <dbReference type="ChEBI" id="CHEBI:60033"/>
        <dbReference type="ChEBI" id="CHEBI:78435"/>
        <dbReference type="EC" id="2.4.99.28"/>
    </reaction>
</comment>
<evidence type="ECO:0000256" key="4">
    <source>
        <dbReference type="ARBA" id="ARBA00022679"/>
    </source>
</evidence>
<organism evidence="14 15">
    <name type="scientific">Terrihabitans soli</name>
    <dbReference type="NCBI Taxonomy" id="708113"/>
    <lineage>
        <taxon>Bacteria</taxon>
        <taxon>Pseudomonadati</taxon>
        <taxon>Pseudomonadota</taxon>
        <taxon>Alphaproteobacteria</taxon>
        <taxon>Hyphomicrobiales</taxon>
        <taxon>Terrihabitans</taxon>
    </lineage>
</organism>
<evidence type="ECO:0000256" key="6">
    <source>
        <dbReference type="ARBA" id="ARBA00022960"/>
    </source>
</evidence>
<evidence type="ECO:0000256" key="5">
    <source>
        <dbReference type="ARBA" id="ARBA00022692"/>
    </source>
</evidence>
<evidence type="ECO:0000313" key="15">
    <source>
        <dbReference type="Proteomes" id="UP000515317"/>
    </source>
</evidence>
<feature type="domain" description="Glycosyl transferase family 51" evidence="13">
    <location>
        <begin position="72"/>
        <end position="233"/>
    </location>
</feature>
<keyword evidence="15" id="KW-1185">Reference proteome</keyword>
<dbReference type="HAMAP" id="MF_00766">
    <property type="entry name" value="PGT_MtgA"/>
    <property type="match status" value="1"/>
</dbReference>
<dbReference type="UniPathway" id="UPA00219"/>
<dbReference type="GO" id="GO:0071555">
    <property type="term" value="P:cell wall organization"/>
    <property type="evidence" value="ECO:0007669"/>
    <property type="project" value="UniProtKB-KW"/>
</dbReference>
<dbReference type="GO" id="GO:0005886">
    <property type="term" value="C:plasma membrane"/>
    <property type="evidence" value="ECO:0007669"/>
    <property type="project" value="UniProtKB-SubCell"/>
</dbReference>
<name>A0A6S6QKD0_9HYPH</name>
<comment type="subcellular location">
    <subcellularLocation>
        <location evidence="11">Cell inner membrane</location>
        <topology evidence="11">Single-pass membrane protein</topology>
    </subcellularLocation>
</comment>
<dbReference type="SUPFAM" id="SSF53955">
    <property type="entry name" value="Lysozyme-like"/>
    <property type="match status" value="1"/>
</dbReference>
<accession>A0A6S6QKD0</accession>